<organism evidence="2 3">
    <name type="scientific">Achromobacter pestifer</name>
    <dbReference type="NCBI Taxonomy" id="1353889"/>
    <lineage>
        <taxon>Bacteria</taxon>
        <taxon>Pseudomonadati</taxon>
        <taxon>Pseudomonadota</taxon>
        <taxon>Betaproteobacteria</taxon>
        <taxon>Burkholderiales</taxon>
        <taxon>Alcaligenaceae</taxon>
        <taxon>Achromobacter</taxon>
    </lineage>
</organism>
<dbReference type="EC" id="2.8.3.19" evidence="2"/>
<dbReference type="InterPro" id="IPR044855">
    <property type="entry name" value="CoA-Trfase_III_dom3_sf"/>
</dbReference>
<gene>
    <name evidence="2" type="primary">yfdE_7</name>
    <name evidence="2" type="ORF">LMG3431_03918</name>
</gene>
<keyword evidence="3" id="KW-1185">Reference proteome</keyword>
<dbReference type="PANTHER" id="PTHR48207">
    <property type="entry name" value="SUCCINATE--HYDROXYMETHYLGLUTARATE COA-TRANSFERASE"/>
    <property type="match status" value="1"/>
</dbReference>
<dbReference type="InterPro" id="IPR003673">
    <property type="entry name" value="CoA-Trfase_fam_III"/>
</dbReference>
<dbReference type="Gene3D" id="3.30.1540.10">
    <property type="entry name" value="formyl-coa transferase, domain 3"/>
    <property type="match status" value="1"/>
</dbReference>
<dbReference type="SUPFAM" id="SSF89796">
    <property type="entry name" value="CoA-transferase family III (CaiB/BaiF)"/>
    <property type="match status" value="1"/>
</dbReference>
<name>A0A6S6ZFW2_9BURK</name>
<evidence type="ECO:0000313" key="3">
    <source>
        <dbReference type="Proteomes" id="UP000494108"/>
    </source>
</evidence>
<dbReference type="InterPro" id="IPR050483">
    <property type="entry name" value="CoA-transferase_III_domain"/>
</dbReference>
<reference evidence="2 3" key="1">
    <citation type="submission" date="2020-04" db="EMBL/GenBank/DDBJ databases">
        <authorList>
            <person name="De Canck E."/>
        </authorList>
    </citation>
    <scope>NUCLEOTIDE SEQUENCE [LARGE SCALE GENOMIC DNA]</scope>
    <source>
        <strain evidence="2 3">LMG 3431</strain>
    </source>
</reference>
<dbReference type="GO" id="GO:0008410">
    <property type="term" value="F:CoA-transferase activity"/>
    <property type="evidence" value="ECO:0007669"/>
    <property type="project" value="TreeGrafter"/>
</dbReference>
<evidence type="ECO:0000256" key="1">
    <source>
        <dbReference type="ARBA" id="ARBA00022679"/>
    </source>
</evidence>
<accession>A0A6S6ZFW2</accession>
<proteinExistence type="predicted"/>
<evidence type="ECO:0000313" key="2">
    <source>
        <dbReference type="EMBL" id="CAB3672424.1"/>
    </source>
</evidence>
<protein>
    <submittedName>
        <fullName evidence="2">Acetyl-CoA:oxalate CoA-transferase</fullName>
        <ecNumber evidence="2">2.8.3.19</ecNumber>
    </submittedName>
</protein>
<sequence length="401" mass="42557">MSLPLAGLKVLDLTRALSGPFCTMILGDLGAEVIKVEPMPAGEMARQWGPFDDDISVYYLSANRSKQGIGVDFRKPEGLALIRKMALASDIVVENFKVGTMDSMGLGYASLADEHPGLILASISGFGSKGPAREWAGFDQVAQGYSGFMSLTGTTESGPMRVGTAIGDLTAGMWLAIGVLSAVVQRASTGRGQHVETSLLAGLMALLSVQGQRYLSKGEVPEPCGNVHPVIAPYGTFDTADGPLNLAPATQAMWVKLCGLLGLSHLVSDARFLTNAERMKHRYALKLELEAGLKQKTRMEWTALMIDGGIPAGPINTLEDVFADPQVQACGLVRSMMHPVLGQLRQVGLPLGLTGTDAENHRAPPVFGQHTRDVFAGYGWSSAEIDRLLAAGVAHQSELTG</sequence>
<dbReference type="EMBL" id="CADIJX010000005">
    <property type="protein sequence ID" value="CAB3672424.1"/>
    <property type="molecule type" value="Genomic_DNA"/>
</dbReference>
<dbReference type="PANTHER" id="PTHR48207:SF3">
    <property type="entry name" value="SUCCINATE--HYDROXYMETHYLGLUTARATE COA-TRANSFERASE"/>
    <property type="match status" value="1"/>
</dbReference>
<dbReference type="RefSeq" id="WP_175176270.1">
    <property type="nucleotide sequence ID" value="NZ_CADIJX010000005.1"/>
</dbReference>
<dbReference type="InterPro" id="IPR023606">
    <property type="entry name" value="CoA-Trfase_III_dom_1_sf"/>
</dbReference>
<dbReference type="Gene3D" id="3.40.50.10540">
    <property type="entry name" value="Crotonobetainyl-coa:carnitine coa-transferase, domain 1"/>
    <property type="match status" value="1"/>
</dbReference>
<dbReference type="Pfam" id="PF02515">
    <property type="entry name" value="CoA_transf_3"/>
    <property type="match status" value="1"/>
</dbReference>
<keyword evidence="1 2" id="KW-0808">Transferase</keyword>
<dbReference type="AlphaFoldDB" id="A0A6S6ZFW2"/>
<dbReference type="Proteomes" id="UP000494108">
    <property type="component" value="Unassembled WGS sequence"/>
</dbReference>